<dbReference type="AlphaFoldDB" id="A0A6B3BSI6"/>
<dbReference type="InterPro" id="IPR009003">
    <property type="entry name" value="Peptidase_S1_PA"/>
</dbReference>
<evidence type="ECO:0000256" key="3">
    <source>
        <dbReference type="ARBA" id="ARBA00023157"/>
    </source>
</evidence>
<keyword evidence="3" id="KW-1015">Disulfide bond</keyword>
<dbReference type="Gene3D" id="2.40.10.10">
    <property type="entry name" value="Trypsin-like serine proteases"/>
    <property type="match status" value="1"/>
</dbReference>
<dbReference type="SUPFAM" id="SSF69318">
    <property type="entry name" value="Integrin alpha N-terminal domain"/>
    <property type="match status" value="1"/>
</dbReference>
<sequence>MGISLSGEGRHRRRVRIVVPVIAAGLAAAVTGALMMSSANAATALPKPTADLSRSAHSTAELEKRVAGAATGDDTLASKKTTFTAGTVAGTKDAKIIGGSTTTLAAAPYMAQLWYDDTRGTDTTDDDISFFCGGSVIAPTKILTAAHCVKGYNWNANGAVITGTATLPDADGNTDGTVSGVWRQWNNPSYSSVTFDNDIAVLTLAYPVTAPPIRMTTAGDTASYKALTNAKVYGWGRTSSTTKDISATLKTATLPIQSDATCNGKYGSDFIKGHMVCAGNPATGSDTGTTTACNGDSGGPLVVAGKVVGVVSWGVTDCVEKGAYSVFSKVTSYVGAVYPRVEDANLSGDHLADLWLRRASTKIAYEKDSKGTSFGASEPWGNWDGVNVVLQTDLNRDDYQDLVVRDSGSGAVYWMHYVPEPDGSAGTWATKTIFANWKSRTRIITPGDVTGDYKPDVLTVDSAGALWIYPGNGNGTFGAPSKVSTGWNQYSSIVGHGDFNGDGKADLLARTKTGSVGYLLKGNGKAGSQAFAARVKVRTWGGFNTLLTPGDVTGDGKADFLARTPAGTMYLYPGTGKGTSEIFGTPKSVGTDYKQWDIIS</sequence>
<evidence type="ECO:0000259" key="6">
    <source>
        <dbReference type="PROSITE" id="PS50240"/>
    </source>
</evidence>
<dbReference type="PROSITE" id="PS00135">
    <property type="entry name" value="TRYPSIN_SER"/>
    <property type="match status" value="1"/>
</dbReference>
<protein>
    <submittedName>
        <fullName evidence="7">Trypsin-like serine protease</fullName>
    </submittedName>
</protein>
<dbReference type="InterPro" id="IPR001254">
    <property type="entry name" value="Trypsin_dom"/>
</dbReference>
<dbReference type="PRINTS" id="PR00722">
    <property type="entry name" value="CHYMOTRYPSIN"/>
</dbReference>
<accession>A0A6B3BSI6</accession>
<dbReference type="InterPro" id="IPR018114">
    <property type="entry name" value="TRYPSIN_HIS"/>
</dbReference>
<dbReference type="InterPro" id="IPR001314">
    <property type="entry name" value="Peptidase_S1A"/>
</dbReference>
<dbReference type="Pfam" id="PF00089">
    <property type="entry name" value="Trypsin"/>
    <property type="match status" value="1"/>
</dbReference>
<dbReference type="PROSITE" id="PS00134">
    <property type="entry name" value="TRYPSIN_HIS"/>
    <property type="match status" value="1"/>
</dbReference>
<evidence type="ECO:0000256" key="5">
    <source>
        <dbReference type="SAM" id="SignalP"/>
    </source>
</evidence>
<dbReference type="PANTHER" id="PTHR24276">
    <property type="entry name" value="POLYSERASE-RELATED"/>
    <property type="match status" value="1"/>
</dbReference>
<dbReference type="PROSITE" id="PS50240">
    <property type="entry name" value="TRYPSIN_DOM"/>
    <property type="match status" value="1"/>
</dbReference>
<dbReference type="PANTHER" id="PTHR24276:SF98">
    <property type="entry name" value="FI18310P1-RELATED"/>
    <property type="match status" value="1"/>
</dbReference>
<comment type="caution">
    <text evidence="7">The sequence shown here is derived from an EMBL/GenBank/DDBJ whole genome shotgun (WGS) entry which is preliminary data.</text>
</comment>
<dbReference type="InterPro" id="IPR013517">
    <property type="entry name" value="FG-GAP"/>
</dbReference>
<feature type="signal peptide" evidence="5">
    <location>
        <begin position="1"/>
        <end position="41"/>
    </location>
</feature>
<evidence type="ECO:0000313" key="7">
    <source>
        <dbReference type="EMBL" id="NEC87303.1"/>
    </source>
</evidence>
<dbReference type="GO" id="GO:0004252">
    <property type="term" value="F:serine-type endopeptidase activity"/>
    <property type="evidence" value="ECO:0007669"/>
    <property type="project" value="InterPro"/>
</dbReference>
<dbReference type="InterPro" id="IPR050430">
    <property type="entry name" value="Peptidase_S1"/>
</dbReference>
<dbReference type="InterPro" id="IPR043504">
    <property type="entry name" value="Peptidase_S1_PA_chymotrypsin"/>
</dbReference>
<dbReference type="CDD" id="cd00190">
    <property type="entry name" value="Tryp_SPc"/>
    <property type="match status" value="1"/>
</dbReference>
<feature type="chain" id="PRO_5025587534" evidence="5">
    <location>
        <begin position="42"/>
        <end position="600"/>
    </location>
</feature>
<evidence type="ECO:0000256" key="2">
    <source>
        <dbReference type="ARBA" id="ARBA00022729"/>
    </source>
</evidence>
<comment type="similarity">
    <text evidence="1">Belongs to the peptidase S1 family.</text>
</comment>
<dbReference type="Gene3D" id="2.130.10.130">
    <property type="entry name" value="Integrin alpha, N-terminal"/>
    <property type="match status" value="1"/>
</dbReference>
<dbReference type="EMBL" id="JAAGLU010000012">
    <property type="protein sequence ID" value="NEC87303.1"/>
    <property type="molecule type" value="Genomic_DNA"/>
</dbReference>
<dbReference type="SMART" id="SM00020">
    <property type="entry name" value="Tryp_SPc"/>
    <property type="match status" value="1"/>
</dbReference>
<dbReference type="Pfam" id="PF13517">
    <property type="entry name" value="FG-GAP_3"/>
    <property type="match status" value="1"/>
</dbReference>
<reference evidence="7" key="1">
    <citation type="submission" date="2020-01" db="EMBL/GenBank/DDBJ databases">
        <title>Insect and environment-associated Actinomycetes.</title>
        <authorList>
            <person name="Currrie C."/>
            <person name="Chevrette M."/>
            <person name="Carlson C."/>
            <person name="Stubbendieck R."/>
            <person name="Wendt-Pienkowski E."/>
        </authorList>
    </citation>
    <scope>NUCLEOTIDE SEQUENCE</scope>
    <source>
        <strain evidence="7">SID12501</strain>
    </source>
</reference>
<feature type="domain" description="Peptidase S1" evidence="6">
    <location>
        <begin position="96"/>
        <end position="361"/>
    </location>
</feature>
<keyword evidence="4 7" id="KW-0645">Protease</keyword>
<keyword evidence="4" id="KW-0720">Serine protease</keyword>
<evidence type="ECO:0000256" key="1">
    <source>
        <dbReference type="ARBA" id="ARBA00007664"/>
    </source>
</evidence>
<gene>
    <name evidence="7" type="ORF">G3I71_16070</name>
</gene>
<dbReference type="InterPro" id="IPR028994">
    <property type="entry name" value="Integrin_alpha_N"/>
</dbReference>
<name>A0A6B3BSI6_9ACTN</name>
<dbReference type="SUPFAM" id="SSF50494">
    <property type="entry name" value="Trypsin-like serine proteases"/>
    <property type="match status" value="1"/>
</dbReference>
<keyword evidence="2 5" id="KW-0732">Signal</keyword>
<keyword evidence="4" id="KW-0378">Hydrolase</keyword>
<dbReference type="InterPro" id="IPR033116">
    <property type="entry name" value="TRYPSIN_SER"/>
</dbReference>
<evidence type="ECO:0000256" key="4">
    <source>
        <dbReference type="RuleBase" id="RU363034"/>
    </source>
</evidence>
<dbReference type="GO" id="GO:0006508">
    <property type="term" value="P:proteolysis"/>
    <property type="evidence" value="ECO:0007669"/>
    <property type="project" value="UniProtKB-KW"/>
</dbReference>
<proteinExistence type="inferred from homology"/>
<organism evidence="7">
    <name type="scientific">Streptomyces sp. SID12501</name>
    <dbReference type="NCBI Taxonomy" id="2706042"/>
    <lineage>
        <taxon>Bacteria</taxon>
        <taxon>Bacillati</taxon>
        <taxon>Actinomycetota</taxon>
        <taxon>Actinomycetes</taxon>
        <taxon>Kitasatosporales</taxon>
        <taxon>Streptomycetaceae</taxon>
        <taxon>Streptomyces</taxon>
    </lineage>
</organism>